<protein>
    <submittedName>
        <fullName evidence="1">Uncharacterized protein</fullName>
    </submittedName>
</protein>
<reference evidence="1" key="1">
    <citation type="journal article" date="2014" name="Front. Microbiol.">
        <title>High frequency of phylogenetically diverse reductive dehalogenase-homologous genes in deep subseafloor sedimentary metagenomes.</title>
        <authorList>
            <person name="Kawai M."/>
            <person name="Futagami T."/>
            <person name="Toyoda A."/>
            <person name="Takaki Y."/>
            <person name="Nishi S."/>
            <person name="Hori S."/>
            <person name="Arai W."/>
            <person name="Tsubouchi T."/>
            <person name="Morono Y."/>
            <person name="Uchiyama I."/>
            <person name="Ito T."/>
            <person name="Fujiyama A."/>
            <person name="Inagaki F."/>
            <person name="Takami H."/>
        </authorList>
    </citation>
    <scope>NUCLEOTIDE SEQUENCE</scope>
    <source>
        <strain evidence="1">Expedition CK06-06</strain>
    </source>
</reference>
<name>X1SYE6_9ZZZZ</name>
<accession>X1SYE6</accession>
<sequence length="30" mass="3541">SKVKYAPPVTYNLPKVREIVERTLKNNNRL</sequence>
<organism evidence="1">
    <name type="scientific">marine sediment metagenome</name>
    <dbReference type="NCBI Taxonomy" id="412755"/>
    <lineage>
        <taxon>unclassified sequences</taxon>
        <taxon>metagenomes</taxon>
        <taxon>ecological metagenomes</taxon>
    </lineage>
</organism>
<feature type="non-terminal residue" evidence="1">
    <location>
        <position position="1"/>
    </location>
</feature>
<dbReference type="AlphaFoldDB" id="X1SYE6"/>
<comment type="caution">
    <text evidence="1">The sequence shown here is derived from an EMBL/GenBank/DDBJ whole genome shotgun (WGS) entry which is preliminary data.</text>
</comment>
<dbReference type="EMBL" id="BARW01023646">
    <property type="protein sequence ID" value="GAI98092.1"/>
    <property type="molecule type" value="Genomic_DNA"/>
</dbReference>
<proteinExistence type="predicted"/>
<evidence type="ECO:0000313" key="1">
    <source>
        <dbReference type="EMBL" id="GAI98092.1"/>
    </source>
</evidence>
<gene>
    <name evidence="1" type="ORF">S12H4_39167</name>
</gene>